<feature type="domain" description="CBS" evidence="3">
    <location>
        <begin position="1"/>
        <end position="61"/>
    </location>
</feature>
<dbReference type="InterPro" id="IPR000644">
    <property type="entry name" value="CBS_dom"/>
</dbReference>
<evidence type="ECO:0000256" key="2">
    <source>
        <dbReference type="PROSITE-ProRule" id="PRU00703"/>
    </source>
</evidence>
<dbReference type="Gene3D" id="3.10.580.10">
    <property type="entry name" value="CBS-domain"/>
    <property type="match status" value="1"/>
</dbReference>
<feature type="domain" description="CBS" evidence="3">
    <location>
        <begin position="92"/>
        <end position="144"/>
    </location>
</feature>
<dbReference type="PROSITE" id="PS51371">
    <property type="entry name" value="CBS"/>
    <property type="match status" value="2"/>
</dbReference>
<keyword evidence="1 2" id="KW-0129">CBS domain</keyword>
<dbReference type="PANTHER" id="PTHR43080:SF2">
    <property type="entry name" value="CBS DOMAIN-CONTAINING PROTEIN"/>
    <property type="match status" value="1"/>
</dbReference>
<evidence type="ECO:0000313" key="4">
    <source>
        <dbReference type="EMBL" id="QNT68615.1"/>
    </source>
</evidence>
<dbReference type="PANTHER" id="PTHR43080">
    <property type="entry name" value="CBS DOMAIN-CONTAINING PROTEIN CBSX3, MITOCHONDRIAL"/>
    <property type="match status" value="1"/>
</dbReference>
<reference evidence="4 5" key="1">
    <citation type="submission" date="2020-05" db="EMBL/GenBank/DDBJ databases">
        <title>Complete closed genome sequence of Defluviicoccus vanus.</title>
        <authorList>
            <person name="Bessarab I."/>
            <person name="Arumugam K."/>
            <person name="Maszenan A.M."/>
            <person name="Seviour R.J."/>
            <person name="Williams R.B."/>
        </authorList>
    </citation>
    <scope>NUCLEOTIDE SEQUENCE [LARGE SCALE GENOMIC DNA]</scope>
    <source>
        <strain evidence="4 5">Ben 114</strain>
    </source>
</reference>
<dbReference type="CDD" id="cd02205">
    <property type="entry name" value="CBS_pair_SF"/>
    <property type="match status" value="1"/>
</dbReference>
<organism evidence="4 5">
    <name type="scientific">Defluviicoccus vanus</name>
    <dbReference type="NCBI Taxonomy" id="111831"/>
    <lineage>
        <taxon>Bacteria</taxon>
        <taxon>Pseudomonadati</taxon>
        <taxon>Pseudomonadota</taxon>
        <taxon>Alphaproteobacteria</taxon>
        <taxon>Rhodospirillales</taxon>
        <taxon>Rhodospirillaceae</taxon>
        <taxon>Defluviicoccus</taxon>
    </lineage>
</organism>
<name>A0A7H1MYS9_9PROT</name>
<dbReference type="RefSeq" id="WP_190262052.1">
    <property type="nucleotide sequence ID" value="NZ_CP053923.1"/>
</dbReference>
<dbReference type="InterPro" id="IPR051257">
    <property type="entry name" value="Diverse_CBS-Domain"/>
</dbReference>
<dbReference type="EMBL" id="CP053923">
    <property type="protein sequence ID" value="QNT68615.1"/>
    <property type="molecule type" value="Genomic_DNA"/>
</dbReference>
<protein>
    <submittedName>
        <fullName evidence="4">CBS domain-containing protein</fullName>
    </submittedName>
</protein>
<proteinExistence type="predicted"/>
<evidence type="ECO:0000259" key="3">
    <source>
        <dbReference type="PROSITE" id="PS51371"/>
    </source>
</evidence>
<dbReference type="InterPro" id="IPR046342">
    <property type="entry name" value="CBS_dom_sf"/>
</dbReference>
<dbReference type="AlphaFoldDB" id="A0A7H1MYS9"/>
<gene>
    <name evidence="4" type="ORF">HQ394_03580</name>
</gene>
<keyword evidence="5" id="KW-1185">Reference proteome</keyword>
<dbReference type="KEGG" id="dvn:HQ394_03580"/>
<accession>A0A7H1MYS9</accession>
<dbReference type="Pfam" id="PF00571">
    <property type="entry name" value="CBS"/>
    <property type="match status" value="2"/>
</dbReference>
<sequence>MVRSAVAISTVVDTATLGEALAKMVKHHMQQLLIIKADGTFVGEVSTFTLAKLLLPKNLERPQTAQEAEEESAIDVDDRITPYLGRKVGDFAEHDLPIMRPDSPLGEALQLLAAGKLRLPVVDPQTNKLIGVISALTVLRRYQF</sequence>
<dbReference type="SUPFAM" id="SSF54631">
    <property type="entry name" value="CBS-domain pair"/>
    <property type="match status" value="1"/>
</dbReference>
<evidence type="ECO:0000313" key="5">
    <source>
        <dbReference type="Proteomes" id="UP000516369"/>
    </source>
</evidence>
<evidence type="ECO:0000256" key="1">
    <source>
        <dbReference type="ARBA" id="ARBA00023122"/>
    </source>
</evidence>
<dbReference type="SMART" id="SM00116">
    <property type="entry name" value="CBS"/>
    <property type="match status" value="2"/>
</dbReference>
<dbReference type="Proteomes" id="UP000516369">
    <property type="component" value="Chromosome"/>
</dbReference>